<feature type="transmembrane region" description="Helical" evidence="6">
    <location>
        <begin position="340"/>
        <end position="359"/>
    </location>
</feature>
<keyword evidence="2" id="KW-1003">Cell membrane</keyword>
<organism evidence="7 8">
    <name type="scientific">Shewanella colwelliana</name>
    <name type="common">Alteromonas colwelliana</name>
    <dbReference type="NCBI Taxonomy" id="23"/>
    <lineage>
        <taxon>Bacteria</taxon>
        <taxon>Pseudomonadati</taxon>
        <taxon>Pseudomonadota</taxon>
        <taxon>Gammaproteobacteria</taxon>
        <taxon>Alteromonadales</taxon>
        <taxon>Shewanellaceae</taxon>
        <taxon>Shewanella</taxon>
    </lineage>
</organism>
<dbReference type="GO" id="GO:0005886">
    <property type="term" value="C:plasma membrane"/>
    <property type="evidence" value="ECO:0007669"/>
    <property type="project" value="UniProtKB-SubCell"/>
</dbReference>
<dbReference type="Proteomes" id="UP000095230">
    <property type="component" value="Unassembled WGS sequence"/>
</dbReference>
<feature type="transmembrane region" description="Helical" evidence="6">
    <location>
        <begin position="246"/>
        <end position="265"/>
    </location>
</feature>
<reference evidence="7 8" key="1">
    <citation type="submission" date="2016-07" db="EMBL/GenBank/DDBJ databases">
        <title>Whole-genome of two Shewanella species isolated from a digestive organ of sea cucumber Apostichopus japonicus Selenka 1867.</title>
        <authorList>
            <person name="Hong H.-H."/>
            <person name="Choi H."/>
            <person name="Cheon S."/>
            <person name="Oh J.-S."/>
            <person name="Lee H.-G."/>
            <person name="Park C."/>
        </authorList>
    </citation>
    <scope>NUCLEOTIDE SEQUENCE [LARGE SCALE GENOMIC DNA]</scope>
    <source>
        <strain evidence="7 8">CSB03KR</strain>
    </source>
</reference>
<gene>
    <name evidence="7" type="ORF">BEL05_19065</name>
</gene>
<sequence length="449" mass="49548">MLTSLVQLKNKFLSNKFISSVAVLVGGTASAQIIGIITLPFLTRIYGPEDFNLFAIFLSMLAVLSVSSCLRFEIAIPIPDSEDDAINLVVLSLLSSTCISLLLFCIIILVPDIYFVDILDVDFLPYLKWLPLGVWFLCLFGVFQYWTIRYKRFGLLAKNRISQVSIYVGSQIVFGLNGFLSFGLIAGNIISNIFAATNLAMNNGKVLVDRVSAISYSSLKRTFFRYKNYPKYSTFEAFANSAAIEVPVLIIAALSVGPVAGYLLLATRILGAPISLLGNAVGQVYLSHAPEKLRHNLLADFTLTTLRSLVKVGFVPIFTFSVLAPYIIPLVFGSDWEATGKYIVLLFPWFFIQFLVSPISMALNITDNQKLALMLQVVGLVIRVGAILVAAEYANKFIIETYAISGYIFYLSYLLFVLRVLGVRVTQLIGLLSIGLTLGVISLCYFSII</sequence>
<keyword evidence="5 6" id="KW-0472">Membrane</keyword>
<keyword evidence="4 6" id="KW-1133">Transmembrane helix</keyword>
<feature type="transmembrane region" description="Helical" evidence="6">
    <location>
        <begin position="371"/>
        <end position="391"/>
    </location>
</feature>
<feature type="transmembrane region" description="Helical" evidence="6">
    <location>
        <begin position="166"/>
        <end position="190"/>
    </location>
</feature>
<evidence type="ECO:0000256" key="1">
    <source>
        <dbReference type="ARBA" id="ARBA00004651"/>
    </source>
</evidence>
<evidence type="ECO:0000256" key="2">
    <source>
        <dbReference type="ARBA" id="ARBA00022475"/>
    </source>
</evidence>
<dbReference type="EMBL" id="MCBT01000018">
    <property type="protein sequence ID" value="OEG74537.1"/>
    <property type="molecule type" value="Genomic_DNA"/>
</dbReference>
<accession>A0A1E5IVT9</accession>
<evidence type="ECO:0000313" key="7">
    <source>
        <dbReference type="EMBL" id="OEG74537.1"/>
    </source>
</evidence>
<feature type="transmembrane region" description="Helical" evidence="6">
    <location>
        <begin position="397"/>
        <end position="416"/>
    </location>
</feature>
<feature type="transmembrane region" description="Helical" evidence="6">
    <location>
        <begin position="21"/>
        <end position="42"/>
    </location>
</feature>
<dbReference type="InterPro" id="IPR050833">
    <property type="entry name" value="Poly_Biosynth_Transport"/>
</dbReference>
<feature type="transmembrane region" description="Helical" evidence="6">
    <location>
        <begin position="129"/>
        <end position="146"/>
    </location>
</feature>
<dbReference type="AlphaFoldDB" id="A0A1E5IVT9"/>
<feature type="transmembrane region" description="Helical" evidence="6">
    <location>
        <begin position="309"/>
        <end position="328"/>
    </location>
</feature>
<comment type="caution">
    <text evidence="7">The sequence shown here is derived from an EMBL/GenBank/DDBJ whole genome shotgun (WGS) entry which is preliminary data.</text>
</comment>
<name>A0A1E5IVT9_SHECO</name>
<dbReference type="PANTHER" id="PTHR30250">
    <property type="entry name" value="PST FAMILY PREDICTED COLANIC ACID TRANSPORTER"/>
    <property type="match status" value="1"/>
</dbReference>
<evidence type="ECO:0000256" key="6">
    <source>
        <dbReference type="SAM" id="Phobius"/>
    </source>
</evidence>
<feature type="transmembrane region" description="Helical" evidence="6">
    <location>
        <begin position="86"/>
        <end position="109"/>
    </location>
</feature>
<protein>
    <recommendedName>
        <fullName evidence="9">Polysaccharide biosynthesis protein</fullName>
    </recommendedName>
</protein>
<evidence type="ECO:0000313" key="8">
    <source>
        <dbReference type="Proteomes" id="UP000095230"/>
    </source>
</evidence>
<dbReference type="PANTHER" id="PTHR30250:SF28">
    <property type="entry name" value="POLYSACCHARIDE BIOSYNTHESIS PROTEIN"/>
    <property type="match status" value="1"/>
</dbReference>
<proteinExistence type="predicted"/>
<evidence type="ECO:0000256" key="5">
    <source>
        <dbReference type="ARBA" id="ARBA00023136"/>
    </source>
</evidence>
<evidence type="ECO:0000256" key="3">
    <source>
        <dbReference type="ARBA" id="ARBA00022692"/>
    </source>
</evidence>
<keyword evidence="3 6" id="KW-0812">Transmembrane</keyword>
<feature type="transmembrane region" description="Helical" evidence="6">
    <location>
        <begin position="54"/>
        <end position="74"/>
    </location>
</feature>
<feature type="transmembrane region" description="Helical" evidence="6">
    <location>
        <begin position="428"/>
        <end position="448"/>
    </location>
</feature>
<comment type="subcellular location">
    <subcellularLocation>
        <location evidence="1">Cell membrane</location>
        <topology evidence="1">Multi-pass membrane protein</topology>
    </subcellularLocation>
</comment>
<evidence type="ECO:0000256" key="4">
    <source>
        <dbReference type="ARBA" id="ARBA00022989"/>
    </source>
</evidence>
<evidence type="ECO:0008006" key="9">
    <source>
        <dbReference type="Google" id="ProtNLM"/>
    </source>
</evidence>
<dbReference type="STRING" id="23.BEL05_19065"/>